<protein>
    <submittedName>
        <fullName evidence="2">Uncharacterized protein</fullName>
    </submittedName>
</protein>
<evidence type="ECO:0000313" key="2">
    <source>
        <dbReference type="EMBL" id="ETV98973.1"/>
    </source>
</evidence>
<sequence>MDPVVEASAFIAHRWHKPTESRTSTATASLQGATHVLDFHNSKRDKHMNPYDTRALRSHPKPPQRCTSSPNDGDTLFAYQPLFCDEFMDAQGVLFSMSKTPRERSPVAAVPKASRKRPQSATVKRVTSPPVAMKNVISTARLLDEPTDDPVATMIYRSPGFKQRSLQALEAETYRLLDHTRSVVAWESVRAPCGPALSVVRMRNDGNDRGISTTGRHRPSLQEVDRACHCIYKFVCRQYLRRKRDRFVRALQASHPDVREFSDGVIVACRMFSCTKQAKRSSHRAHMAVESSLEAWPSNQASKHSNKPAKKGCASGCSSSKSNPPETMHGKDDQIDAGSSNRIPPKRRKGTETTSARCTLARSDPLRKLRCHVVRVKAARRADATSTSQSSLHRTSVHPQQTPHKLQFPKIPFFPTFTHL</sequence>
<gene>
    <name evidence="2" type="ORF">H310_08449</name>
</gene>
<name>A0A024TY93_9STRA</name>
<feature type="region of interest" description="Disordered" evidence="1">
    <location>
        <begin position="291"/>
        <end position="361"/>
    </location>
</feature>
<dbReference type="RefSeq" id="XP_008872401.1">
    <property type="nucleotide sequence ID" value="XM_008874179.1"/>
</dbReference>
<dbReference type="STRING" id="157072.A0A024TY93"/>
<dbReference type="OrthoDB" id="79924at2759"/>
<reference evidence="2" key="1">
    <citation type="submission" date="2013-12" db="EMBL/GenBank/DDBJ databases">
        <title>The Genome Sequence of Aphanomyces invadans NJM9701.</title>
        <authorList>
            <consortium name="The Broad Institute Genomics Platform"/>
            <person name="Russ C."/>
            <person name="Tyler B."/>
            <person name="van West P."/>
            <person name="Dieguez-Uribeondo J."/>
            <person name="Young S.K."/>
            <person name="Zeng Q."/>
            <person name="Gargeya S."/>
            <person name="Fitzgerald M."/>
            <person name="Abouelleil A."/>
            <person name="Alvarado L."/>
            <person name="Chapman S.B."/>
            <person name="Gainer-Dewar J."/>
            <person name="Goldberg J."/>
            <person name="Griggs A."/>
            <person name="Gujja S."/>
            <person name="Hansen M."/>
            <person name="Howarth C."/>
            <person name="Imamovic A."/>
            <person name="Ireland A."/>
            <person name="Larimer J."/>
            <person name="McCowan C."/>
            <person name="Murphy C."/>
            <person name="Pearson M."/>
            <person name="Poon T.W."/>
            <person name="Priest M."/>
            <person name="Roberts A."/>
            <person name="Saif S."/>
            <person name="Shea T."/>
            <person name="Sykes S."/>
            <person name="Wortman J."/>
            <person name="Nusbaum C."/>
            <person name="Birren B."/>
        </authorList>
    </citation>
    <scope>NUCLEOTIDE SEQUENCE [LARGE SCALE GENOMIC DNA]</scope>
    <source>
        <strain evidence="2">NJM9701</strain>
    </source>
</reference>
<organism evidence="2">
    <name type="scientific">Aphanomyces invadans</name>
    <dbReference type="NCBI Taxonomy" id="157072"/>
    <lineage>
        <taxon>Eukaryota</taxon>
        <taxon>Sar</taxon>
        <taxon>Stramenopiles</taxon>
        <taxon>Oomycota</taxon>
        <taxon>Saprolegniomycetes</taxon>
        <taxon>Saprolegniales</taxon>
        <taxon>Verrucalvaceae</taxon>
        <taxon>Aphanomyces</taxon>
    </lineage>
</organism>
<accession>A0A024TY93</accession>
<feature type="compositionally biased region" description="Polar residues" evidence="1">
    <location>
        <begin position="384"/>
        <end position="404"/>
    </location>
</feature>
<dbReference type="EMBL" id="KI913968">
    <property type="protein sequence ID" value="ETV98973.1"/>
    <property type="molecule type" value="Genomic_DNA"/>
</dbReference>
<feature type="compositionally biased region" description="Low complexity" evidence="1">
    <location>
        <begin position="311"/>
        <end position="322"/>
    </location>
</feature>
<evidence type="ECO:0000256" key="1">
    <source>
        <dbReference type="SAM" id="MobiDB-lite"/>
    </source>
</evidence>
<proteinExistence type="predicted"/>
<feature type="region of interest" description="Disordered" evidence="1">
    <location>
        <begin position="379"/>
        <end position="407"/>
    </location>
</feature>
<dbReference type="GeneID" id="20085499"/>
<dbReference type="AlphaFoldDB" id="A0A024TY93"/>
<dbReference type="VEuPathDB" id="FungiDB:H310_08449"/>